<evidence type="ECO:0000313" key="1">
    <source>
        <dbReference type="EMBL" id="ABK77747.1"/>
    </source>
</evidence>
<protein>
    <submittedName>
        <fullName evidence="1">Uncharacterized protein</fullName>
    </submittedName>
</protein>
<dbReference type="Proteomes" id="UP000000758">
    <property type="component" value="Chromosome"/>
</dbReference>
<organism evidence="1 2">
    <name type="scientific">Cenarchaeum symbiosum (strain A)</name>
    <dbReference type="NCBI Taxonomy" id="414004"/>
    <lineage>
        <taxon>Archaea</taxon>
        <taxon>Nitrososphaerota</taxon>
        <taxon>Candidatus Cenarchaeales</taxon>
        <taxon>Candidatus Cenarchaeaceae</taxon>
        <taxon>Candidatus Cenarchaeum</taxon>
    </lineage>
</organism>
<accession>A0RWN0</accession>
<dbReference type="EnsemblBacteria" id="ABK77747">
    <property type="protein sequence ID" value="ABK77747"/>
    <property type="gene ID" value="CENSYa_1118"/>
</dbReference>
<reference evidence="1 2" key="1">
    <citation type="journal article" date="2006" name="Proc. Natl. Acad. Sci. U.S.A.">
        <title>Genomic analysis of the uncultivated marine crenarchaeote Cenarchaeum symbiosum.</title>
        <authorList>
            <person name="Hallam S.J."/>
            <person name="Konstantinidis K.T."/>
            <person name="Putnam N."/>
            <person name="Schleper C."/>
            <person name="Watanabe Y."/>
            <person name="Sugahara J."/>
            <person name="Preston C."/>
            <person name="de la Torre J."/>
            <person name="Richardson P.M."/>
            <person name="DeLong E.F."/>
        </authorList>
    </citation>
    <scope>NUCLEOTIDE SEQUENCE [LARGE SCALE GENOMIC DNA]</scope>
    <source>
        <strain evidence="2">A</strain>
    </source>
</reference>
<name>A0RWN0_CENSY</name>
<sequence length="217" mass="24833">MSLELAQFIKYLEEHGLFDFVILGDSDPALDNQIKLQKHVFFAQLFGLNFDLDYDIYMSGPHSTLLSKKYFELAENRGKLYDPVISRIPESFKVGEFTKLVKGRDIYWLSVAAMLADRCLRVSNREQLVGAIERCTAKVSQKQISDILQVLECAQLIKYKNPPDTPEPDIFTKLKSLDAADSAEIEKIWMTVYAAVERLRTELKKPKAAFTELDETN</sequence>
<dbReference type="HOGENOM" id="CLU_1269869_0_0_2"/>
<gene>
    <name evidence="1" type="ordered locus">CENSYa_1118</name>
</gene>
<evidence type="ECO:0000313" key="2">
    <source>
        <dbReference type="Proteomes" id="UP000000758"/>
    </source>
</evidence>
<proteinExistence type="predicted"/>
<keyword evidence="2" id="KW-1185">Reference proteome</keyword>
<dbReference type="AlphaFoldDB" id="A0RWN0"/>
<dbReference type="STRING" id="414004.CENSYa_1118"/>
<dbReference type="EMBL" id="DP000238">
    <property type="protein sequence ID" value="ABK77747.1"/>
    <property type="molecule type" value="Genomic_DNA"/>
</dbReference>
<dbReference type="KEGG" id="csy:CENSYa_1118"/>